<accession>A0ABS6D914</accession>
<dbReference type="CDD" id="cd04485">
    <property type="entry name" value="DnaE_OBF"/>
    <property type="match status" value="1"/>
</dbReference>
<dbReference type="NCBIfam" id="TIGR00594">
    <property type="entry name" value="polc"/>
    <property type="match status" value="1"/>
</dbReference>
<sequence length="1157" mass="132174">MDFAHLHVHTEYSLLDGSNKIKEYVARVKELGMNSAAITDHGVMYGVIDFYREAKSQGIKPILGCEVYVAPNSRFDREIAGGEDRYYHLVLLAENNTGYANLMKIVSRGFVEGYYYKPRVDKALLREYHEGIIALSACLAGEVQRYLTKGLYDEAVKSALEYQEIFGKDNYFLELQDHGIPDQALVNQQLLKMSRELDIDLVATNDVHYTYAEDEKPHDILLCIQTGKKLEDENRMRYEGGQYYVKSPEEMAQLFPYALEALDNTQRIADRCEVEIEFGVTKLPKYDVPDGMTSWEYLNKLCYEGLEKHYGNPSSELKDRLKYELDIIQNMGYVDYFLIVWDFIKYAKDHGIPVGPGRGSAAGSIVSYCLEITNIDPIRYQLLFERFLNPERVSMPDIDVDFCYERRQEVIDYVVRKYGKDRVVQIVTFGTLAARGVIRDVGRVMDLPYAFVDSIAKMIPTELNITIDKALKMNPELRKTYETDEQVKYLIDMSRRLEGLPRHSSMHAAGVVISQKSVDEYVPLSRAQDGSITTQFTMTTLEELGLLKMDFLGLRTLTVIQNAVHMAREKTPGLNMDEIDYNDKEVLDYIGTGKTDGIFQLESAGMKSFMKELKPHSLEDIIAGISLYRPGPMDFIPQYIRGKNDASSITYDCPQLEPILEPTYGCIVYQEQVMQIVRDLAGYTLGRSDLLRRAMSKKKGDVMQKEREIFVHGDQENGVPGCIANGIDEKTANKIYDEMIDFAKYAFNKSHAAAYAVVAYQTAYLKYYYPVEFMAALMTSVIENPPKVAEYIYACRQMNIQILPPDINRGIANFSVDEGNIRYGLAAIKGVGKPVIEAIVADRKEFGQFKNLEDFISRLSVKEILNKRVIENFIKSGALDGLGGTRKQFMSIYIQIVDHVNQEKKYAMTGQMTLFDLVDEDQKSEFEIKLPDVGEYSKENLLAFEKEVLGIYISGHPLEEYEEKWRKSISATTADFQPDEETGRTKVHDGAREIIGGMITDKTVKHTRTNQMMAFLTVEDLVGTVEVVVFPRDYEKNRVLLEVDNKVFIKGRVSEEDEKASKLICEKIIPFEQTKKELWIQFPSKAAFLEEEQIVYGYLADSEGEDEVVIYCQAERAVKRLPRNRNISIGQQVLGRLMNHYGEKRVKVVEKPIENHI</sequence>
<evidence type="ECO:0000256" key="3">
    <source>
        <dbReference type="ARBA" id="ARBA00022679"/>
    </source>
</evidence>
<organism evidence="10 11">
    <name type="scientific">Faecalicatena faecalis</name>
    <dbReference type="NCBI Taxonomy" id="2726362"/>
    <lineage>
        <taxon>Bacteria</taxon>
        <taxon>Bacillati</taxon>
        <taxon>Bacillota</taxon>
        <taxon>Clostridia</taxon>
        <taxon>Lachnospirales</taxon>
        <taxon>Lachnospiraceae</taxon>
        <taxon>Faecalicatena</taxon>
    </lineage>
</organism>
<dbReference type="InterPro" id="IPR029460">
    <property type="entry name" value="DNAPol_HHH"/>
</dbReference>
<evidence type="ECO:0000259" key="9">
    <source>
        <dbReference type="SMART" id="SM00481"/>
    </source>
</evidence>
<dbReference type="Pfam" id="PF02811">
    <property type="entry name" value="PHP"/>
    <property type="match status" value="1"/>
</dbReference>
<keyword evidence="11" id="KW-1185">Reference proteome</keyword>
<dbReference type="Pfam" id="PF14579">
    <property type="entry name" value="HHH_6"/>
    <property type="match status" value="1"/>
</dbReference>
<comment type="catalytic activity">
    <reaction evidence="8">
        <text>DNA(n) + a 2'-deoxyribonucleoside 5'-triphosphate = DNA(n+1) + diphosphate</text>
        <dbReference type="Rhea" id="RHEA:22508"/>
        <dbReference type="Rhea" id="RHEA-COMP:17339"/>
        <dbReference type="Rhea" id="RHEA-COMP:17340"/>
        <dbReference type="ChEBI" id="CHEBI:33019"/>
        <dbReference type="ChEBI" id="CHEBI:61560"/>
        <dbReference type="ChEBI" id="CHEBI:173112"/>
        <dbReference type="EC" id="2.7.7.7"/>
    </reaction>
</comment>
<dbReference type="GO" id="GO:0003887">
    <property type="term" value="F:DNA-directed DNA polymerase activity"/>
    <property type="evidence" value="ECO:0007669"/>
    <property type="project" value="UniProtKB-EC"/>
</dbReference>
<dbReference type="Pfam" id="PF17657">
    <property type="entry name" value="DNA_pol3_finger"/>
    <property type="match status" value="1"/>
</dbReference>
<evidence type="ECO:0000313" key="11">
    <source>
        <dbReference type="Proteomes" id="UP000723714"/>
    </source>
</evidence>
<dbReference type="InterPro" id="IPR004365">
    <property type="entry name" value="NA-bd_OB_tRNA"/>
</dbReference>
<evidence type="ECO:0000256" key="6">
    <source>
        <dbReference type="ARBA" id="ARBA00022932"/>
    </source>
</evidence>
<keyword evidence="4 10" id="KW-0548">Nucleotidyltransferase</keyword>
<dbReference type="Proteomes" id="UP000723714">
    <property type="component" value="Unassembled WGS sequence"/>
</dbReference>
<dbReference type="PANTHER" id="PTHR32294:SF0">
    <property type="entry name" value="DNA POLYMERASE III SUBUNIT ALPHA"/>
    <property type="match status" value="1"/>
</dbReference>
<dbReference type="InterPro" id="IPR003141">
    <property type="entry name" value="Pol/His_phosphatase_N"/>
</dbReference>
<dbReference type="NCBIfam" id="NF005298">
    <property type="entry name" value="PRK06826.1"/>
    <property type="match status" value="1"/>
</dbReference>
<dbReference type="InterPro" id="IPR004013">
    <property type="entry name" value="PHP_dom"/>
</dbReference>
<reference evidence="10 11" key="1">
    <citation type="submission" date="2021-06" db="EMBL/GenBank/DDBJ databases">
        <title>Faecalicatena sp. nov. isolated from porcine feces.</title>
        <authorList>
            <person name="Oh B.S."/>
            <person name="Lee J.H."/>
        </authorList>
    </citation>
    <scope>NUCLEOTIDE SEQUENCE [LARGE SCALE GENOMIC DNA]</scope>
    <source>
        <strain evidence="10 11">AGMB00832</strain>
    </source>
</reference>
<dbReference type="Pfam" id="PF07733">
    <property type="entry name" value="DNA_pol3_alpha"/>
    <property type="match status" value="1"/>
</dbReference>
<name>A0ABS6D914_9FIRM</name>
<protein>
    <recommendedName>
        <fullName evidence="2">DNA-directed DNA polymerase</fullName>
        <ecNumber evidence="2">2.7.7.7</ecNumber>
    </recommendedName>
</protein>
<dbReference type="PANTHER" id="PTHR32294">
    <property type="entry name" value="DNA POLYMERASE III SUBUNIT ALPHA"/>
    <property type="match status" value="1"/>
</dbReference>
<evidence type="ECO:0000256" key="7">
    <source>
        <dbReference type="ARBA" id="ARBA00025611"/>
    </source>
</evidence>
<dbReference type="CDD" id="cd12113">
    <property type="entry name" value="PHP_PolIIIA_DnaE3"/>
    <property type="match status" value="1"/>
</dbReference>
<dbReference type="InterPro" id="IPR004805">
    <property type="entry name" value="DnaE2/DnaE/PolC"/>
</dbReference>
<evidence type="ECO:0000256" key="4">
    <source>
        <dbReference type="ARBA" id="ARBA00022695"/>
    </source>
</evidence>
<keyword evidence="3 10" id="KW-0808">Transferase</keyword>
<evidence type="ECO:0000256" key="1">
    <source>
        <dbReference type="ARBA" id="ARBA00004496"/>
    </source>
</evidence>
<evidence type="ECO:0000313" key="10">
    <source>
        <dbReference type="EMBL" id="MBU3877631.1"/>
    </source>
</evidence>
<dbReference type="NCBIfam" id="NF004226">
    <property type="entry name" value="PRK05673.1"/>
    <property type="match status" value="1"/>
</dbReference>
<dbReference type="Pfam" id="PF01336">
    <property type="entry name" value="tRNA_anti-codon"/>
    <property type="match status" value="1"/>
</dbReference>
<comment type="caution">
    <text evidence="10">The sequence shown here is derived from an EMBL/GenBank/DDBJ whole genome shotgun (WGS) entry which is preliminary data.</text>
</comment>
<dbReference type="InterPro" id="IPR040982">
    <property type="entry name" value="DNA_pol3_finger"/>
</dbReference>
<dbReference type="RefSeq" id="WP_216244249.1">
    <property type="nucleotide sequence ID" value="NZ_JABACJ020000020.1"/>
</dbReference>
<dbReference type="SMART" id="SM00481">
    <property type="entry name" value="POLIIIAc"/>
    <property type="match status" value="1"/>
</dbReference>
<dbReference type="EC" id="2.7.7.7" evidence="2"/>
<feature type="domain" description="Polymerase/histidinol phosphatase N-terminal" evidence="9">
    <location>
        <begin position="4"/>
        <end position="71"/>
    </location>
</feature>
<comment type="subcellular location">
    <subcellularLocation>
        <location evidence="1">Cytoplasm</location>
    </subcellularLocation>
</comment>
<gene>
    <name evidence="10" type="ORF">HGO97_017650</name>
</gene>
<keyword evidence="6" id="KW-0239">DNA-directed DNA polymerase</keyword>
<dbReference type="InterPro" id="IPR011708">
    <property type="entry name" value="DNA_pol3_alpha_NTPase_dom"/>
</dbReference>
<evidence type="ECO:0000256" key="8">
    <source>
        <dbReference type="ARBA" id="ARBA00049244"/>
    </source>
</evidence>
<comment type="function">
    <text evidence="7">DNA polymerase III is a complex, multichain enzyme responsible for most of the replicative synthesis in bacteria. This DNA polymerase also exhibits 3' to 5' exonuclease activity. The alpha chain is the DNA polymerase.</text>
</comment>
<evidence type="ECO:0000256" key="5">
    <source>
        <dbReference type="ARBA" id="ARBA00022705"/>
    </source>
</evidence>
<keyword evidence="5" id="KW-0235">DNA replication</keyword>
<dbReference type="EMBL" id="JABACJ020000020">
    <property type="protein sequence ID" value="MBU3877631.1"/>
    <property type="molecule type" value="Genomic_DNA"/>
</dbReference>
<proteinExistence type="predicted"/>
<evidence type="ECO:0000256" key="2">
    <source>
        <dbReference type="ARBA" id="ARBA00012417"/>
    </source>
</evidence>